<dbReference type="FunFam" id="3.20.20.80:FF:000121">
    <property type="entry name" value="Beta-galactosidase"/>
    <property type="match status" value="1"/>
</dbReference>
<dbReference type="Gene3D" id="2.60.40.10">
    <property type="entry name" value="Immunoglobulins"/>
    <property type="match status" value="2"/>
</dbReference>
<evidence type="ECO:0000256" key="4">
    <source>
        <dbReference type="ARBA" id="ARBA00011245"/>
    </source>
</evidence>
<organism evidence="13 14">
    <name type="scientific">Hoylesella buccalis DNF00853</name>
    <dbReference type="NCBI Taxonomy" id="1401074"/>
    <lineage>
        <taxon>Bacteria</taxon>
        <taxon>Pseudomonadati</taxon>
        <taxon>Bacteroidota</taxon>
        <taxon>Bacteroidia</taxon>
        <taxon>Bacteroidales</taxon>
        <taxon>Prevotellaceae</taxon>
        <taxon>Hoylesella</taxon>
    </lineage>
</organism>
<dbReference type="SUPFAM" id="SSF49303">
    <property type="entry name" value="beta-Galactosidase/glucuronidase domain"/>
    <property type="match status" value="2"/>
</dbReference>
<dbReference type="Gene3D" id="2.70.98.10">
    <property type="match status" value="1"/>
</dbReference>
<reference evidence="13 14" key="1">
    <citation type="submission" date="2014-07" db="EMBL/GenBank/DDBJ databases">
        <authorList>
            <person name="McCorrison J."/>
            <person name="Sanka R."/>
            <person name="Torralba M."/>
            <person name="Gillis M."/>
            <person name="Haft D.H."/>
            <person name="Methe B."/>
            <person name="Sutton G."/>
            <person name="Nelson K.E."/>
        </authorList>
    </citation>
    <scope>NUCLEOTIDE SEQUENCE [LARGE SCALE GENOMIC DNA]</scope>
    <source>
        <strain evidence="13 14">DNF00853</strain>
    </source>
</reference>
<dbReference type="Pfam" id="PF00703">
    <property type="entry name" value="Glyco_hydro_2"/>
    <property type="match status" value="1"/>
</dbReference>
<dbReference type="Pfam" id="PF16353">
    <property type="entry name" value="LacZ_4"/>
    <property type="match status" value="1"/>
</dbReference>
<evidence type="ECO:0000256" key="7">
    <source>
        <dbReference type="ARBA" id="ARBA00022837"/>
    </source>
</evidence>
<feature type="signal peptide" evidence="11">
    <location>
        <begin position="1"/>
        <end position="20"/>
    </location>
</feature>
<dbReference type="OrthoDB" id="9801077at2"/>
<feature type="chain" id="PRO_5001925264" description="Beta-galactosidase" evidence="11">
    <location>
        <begin position="21"/>
        <end position="1056"/>
    </location>
</feature>
<dbReference type="Pfam" id="PF02837">
    <property type="entry name" value="Glyco_hydro_2_N"/>
    <property type="match status" value="1"/>
</dbReference>
<dbReference type="Pfam" id="PF02836">
    <property type="entry name" value="Glyco_hydro_2_C"/>
    <property type="match status" value="1"/>
</dbReference>
<dbReference type="InterPro" id="IPR006103">
    <property type="entry name" value="Glyco_hydro_2_cat"/>
</dbReference>
<comment type="cofactor">
    <cofactor evidence="2">
        <name>Ca(2+)</name>
        <dbReference type="ChEBI" id="CHEBI:29108"/>
    </cofactor>
</comment>
<dbReference type="Proteomes" id="UP000029556">
    <property type="component" value="Unassembled WGS sequence"/>
</dbReference>
<evidence type="ECO:0000313" key="13">
    <source>
        <dbReference type="EMBL" id="KGF35917.1"/>
    </source>
</evidence>
<dbReference type="GO" id="GO:0005990">
    <property type="term" value="P:lactose catabolic process"/>
    <property type="evidence" value="ECO:0007669"/>
    <property type="project" value="TreeGrafter"/>
</dbReference>
<dbReference type="InterPro" id="IPR013783">
    <property type="entry name" value="Ig-like_fold"/>
</dbReference>
<evidence type="ECO:0000256" key="3">
    <source>
        <dbReference type="ARBA" id="ARBA00007401"/>
    </source>
</evidence>
<name>A0A096AZC1_9BACT</name>
<gene>
    <name evidence="13" type="ORF">HMPREF2137_03395</name>
</gene>
<dbReference type="InterPro" id="IPR050347">
    <property type="entry name" value="Bact_Beta-galactosidase"/>
</dbReference>
<comment type="catalytic activity">
    <reaction evidence="1 10">
        <text>Hydrolysis of terminal non-reducing beta-D-galactose residues in beta-D-galactosides.</text>
        <dbReference type="EC" id="3.2.1.23"/>
    </reaction>
</comment>
<dbReference type="GO" id="GO:0009341">
    <property type="term" value="C:beta-galactosidase complex"/>
    <property type="evidence" value="ECO:0007669"/>
    <property type="project" value="InterPro"/>
</dbReference>
<proteinExistence type="inferred from homology"/>
<dbReference type="PANTHER" id="PTHR46323">
    <property type="entry name" value="BETA-GALACTOSIDASE"/>
    <property type="match status" value="1"/>
</dbReference>
<keyword evidence="8 10" id="KW-0326">Glycosidase</keyword>
<accession>A0A096AZC1</accession>
<evidence type="ECO:0000256" key="11">
    <source>
        <dbReference type="SAM" id="SignalP"/>
    </source>
</evidence>
<dbReference type="InterPro" id="IPR006102">
    <property type="entry name" value="Ig-like_GH2"/>
</dbReference>
<dbReference type="InterPro" id="IPR014718">
    <property type="entry name" value="GH-type_carb-bd"/>
</dbReference>
<dbReference type="GO" id="GO:0030246">
    <property type="term" value="F:carbohydrate binding"/>
    <property type="evidence" value="ECO:0007669"/>
    <property type="project" value="InterPro"/>
</dbReference>
<keyword evidence="7" id="KW-0106">Calcium</keyword>
<dbReference type="RefSeq" id="WP_081941830.1">
    <property type="nucleotide sequence ID" value="NZ_JRNN01000034.1"/>
</dbReference>
<evidence type="ECO:0000256" key="1">
    <source>
        <dbReference type="ARBA" id="ARBA00001412"/>
    </source>
</evidence>
<evidence type="ECO:0000256" key="2">
    <source>
        <dbReference type="ARBA" id="ARBA00001913"/>
    </source>
</evidence>
<dbReference type="InterPro" id="IPR023230">
    <property type="entry name" value="Glyco_hydro_2_CS"/>
</dbReference>
<dbReference type="InterPro" id="IPR017853">
    <property type="entry name" value="GH"/>
</dbReference>
<dbReference type="SMART" id="SM01038">
    <property type="entry name" value="Bgal_small_N"/>
    <property type="match status" value="1"/>
</dbReference>
<dbReference type="InterPro" id="IPR032312">
    <property type="entry name" value="LacZ_4"/>
</dbReference>
<dbReference type="Pfam" id="PF02929">
    <property type="entry name" value="Bgal_small_N"/>
    <property type="match status" value="1"/>
</dbReference>
<evidence type="ECO:0000256" key="9">
    <source>
        <dbReference type="ARBA" id="ARBA00032230"/>
    </source>
</evidence>
<comment type="similarity">
    <text evidence="3 10">Belongs to the glycosyl hydrolase 2 family.</text>
</comment>
<evidence type="ECO:0000259" key="12">
    <source>
        <dbReference type="SMART" id="SM01038"/>
    </source>
</evidence>
<evidence type="ECO:0000256" key="8">
    <source>
        <dbReference type="ARBA" id="ARBA00023295"/>
    </source>
</evidence>
<dbReference type="PANTHER" id="PTHR46323:SF2">
    <property type="entry name" value="BETA-GALACTOSIDASE"/>
    <property type="match status" value="1"/>
</dbReference>
<dbReference type="SUPFAM" id="SSF49785">
    <property type="entry name" value="Galactose-binding domain-like"/>
    <property type="match status" value="1"/>
</dbReference>
<dbReference type="Gene3D" id="3.20.20.80">
    <property type="entry name" value="Glycosidases"/>
    <property type="match status" value="1"/>
</dbReference>
<evidence type="ECO:0000256" key="5">
    <source>
        <dbReference type="ARBA" id="ARBA00012756"/>
    </source>
</evidence>
<dbReference type="AlphaFoldDB" id="A0A096AZC1"/>
<dbReference type="EMBL" id="JRNN01000034">
    <property type="protein sequence ID" value="KGF35917.1"/>
    <property type="molecule type" value="Genomic_DNA"/>
</dbReference>
<dbReference type="InterPro" id="IPR006104">
    <property type="entry name" value="Glyco_hydro_2_N"/>
</dbReference>
<keyword evidence="6 10" id="KW-0378">Hydrolase</keyword>
<dbReference type="InterPro" id="IPR004199">
    <property type="entry name" value="B-gal_small/dom_5"/>
</dbReference>
<dbReference type="EC" id="3.2.1.23" evidence="5 10"/>
<keyword evidence="11" id="KW-0732">Signal</keyword>
<evidence type="ECO:0000313" key="14">
    <source>
        <dbReference type="Proteomes" id="UP000029556"/>
    </source>
</evidence>
<sequence length="1056" mass="119953">MKKALIAASLAILSALPASADLTPVIKKDMPTDTEWHDLQVNGVNRLKLHTNYFAYESAEKALAGDRKASANYLSLNGTWKFHFAEAPDKRPSGFFETGYDDAAWKTISVPGIWELNGYGDPVYVNVGFAWRGHFKNNPPQVPLKDNHVGSYRRIVNIPNSWDGKQIIAHFGSVTSNIYLYVNGMYVGYAEDSKVAAEFDITPYVKKGDNLIAFQTFRWCDGSYSEDQDFWRLSGVARDSYLYARNEKVQVSNIKLTADLVNNYQDGALSVDLDVKGSPTVDFDLLNANGISVSKHSVDFKGQRHGNVAFNIKNVKPWTAETPYLFTLVTTVKKGGKVIEVIPQKVGFRKVEIRNSQLLVNGQPIYIKGANRHEVDPDGGYIVSRERMIQDIKIMKQFNINAVRTCHYPDDPQWYELCDEYGLYVVAEANQEGHGFGYGDDAATKKPMFAKQILERNQHNVEMFYNHPSIIIWSLGNETADGPNFTEAFNWIKSVDSSRPIHWERAEKGPNSELYCPMYLPQKACEEYALSSAPEDQKPLIQCEYNHAMGNSGGGLKEYWDLVRKYPKFQGGFVWDFVDQALRDTKRGIYAYGGDYNTYDPSDNNFNCNGLISPDRVPNPHMYEVGYEYQNIWVQPVDLKAGKIKVRNEYFFRDLGNYALQWKVLVNGKEAQKGTVSDLQVQPQQTADLTLPYNLNPLLADPQNKDVQLNIDFVLKQSEPLMQKGQIVAYQQFPIKDYYLEKSNNPEPEMETLAWYGSLKKTSKKKDKLVTIENQQVSISFDKQTGLMTKYVVGDVSYLADGGFLKPCFWRAVTDNDMGSGINKKYSVWRNPAMTVKNINVQKVKGQGNNSMLVTVDYDMPDVKSQMTIEYLITMSGKVEITQTLVPDAGAQVPGMLRYGMVMQMPYDMDKSEYFGRGSIENYADRKFSQRIGIYQQTADEQFYPYIRPQETGTKSDMRWWKQTGEKGMGLLVRSDKPFYASALHYTVEDLDDGDKKEQRHIQEVPKSKFTNLHIDGEMAGVGGIDSWSGHAEALEEYRVPFGHKRFQFTLTPIGR</sequence>
<evidence type="ECO:0000256" key="10">
    <source>
        <dbReference type="RuleBase" id="RU361154"/>
    </source>
</evidence>
<evidence type="ECO:0000256" key="6">
    <source>
        <dbReference type="ARBA" id="ARBA00022801"/>
    </source>
</evidence>
<comment type="caution">
    <text evidence="13">The sequence shown here is derived from an EMBL/GenBank/DDBJ whole genome shotgun (WGS) entry which is preliminary data.</text>
</comment>
<comment type="subunit">
    <text evidence="4">Monomer.</text>
</comment>
<protein>
    <recommendedName>
        <fullName evidence="5 10">Beta-galactosidase</fullName>
        <ecNumber evidence="5 10">3.2.1.23</ecNumber>
    </recommendedName>
    <alternativeName>
        <fullName evidence="9 10">Lactase</fullName>
    </alternativeName>
</protein>
<dbReference type="InterPro" id="IPR006101">
    <property type="entry name" value="Glyco_hydro_2"/>
</dbReference>
<dbReference type="GO" id="GO:0004565">
    <property type="term" value="F:beta-galactosidase activity"/>
    <property type="evidence" value="ECO:0007669"/>
    <property type="project" value="UniProtKB-EC"/>
</dbReference>
<dbReference type="Gene3D" id="2.60.120.260">
    <property type="entry name" value="Galactose-binding domain-like"/>
    <property type="match status" value="1"/>
</dbReference>
<dbReference type="PROSITE" id="PS00719">
    <property type="entry name" value="GLYCOSYL_HYDROL_F2_1"/>
    <property type="match status" value="1"/>
</dbReference>
<dbReference type="InterPro" id="IPR008979">
    <property type="entry name" value="Galactose-bd-like_sf"/>
</dbReference>
<dbReference type="InterPro" id="IPR011013">
    <property type="entry name" value="Gal_mutarotase_sf_dom"/>
</dbReference>
<dbReference type="PRINTS" id="PR00132">
    <property type="entry name" value="GLHYDRLASE2"/>
</dbReference>
<dbReference type="SUPFAM" id="SSF51445">
    <property type="entry name" value="(Trans)glycosidases"/>
    <property type="match status" value="1"/>
</dbReference>
<dbReference type="InterPro" id="IPR036156">
    <property type="entry name" value="Beta-gal/glucu_dom_sf"/>
</dbReference>
<feature type="domain" description="Beta galactosidase small chain/" evidence="12">
    <location>
        <begin position="771"/>
        <end position="1052"/>
    </location>
</feature>
<dbReference type="SUPFAM" id="SSF74650">
    <property type="entry name" value="Galactose mutarotase-like"/>
    <property type="match status" value="1"/>
</dbReference>